<organism evidence="10 11">
    <name type="scientific">Paenibacillus agricola</name>
    <dbReference type="NCBI Taxonomy" id="2716264"/>
    <lineage>
        <taxon>Bacteria</taxon>
        <taxon>Bacillati</taxon>
        <taxon>Bacillota</taxon>
        <taxon>Bacilli</taxon>
        <taxon>Bacillales</taxon>
        <taxon>Paenibacillaceae</taxon>
        <taxon>Paenibacillus</taxon>
    </lineage>
</organism>
<dbReference type="Gene3D" id="3.30.450.20">
    <property type="entry name" value="PAS domain"/>
    <property type="match status" value="4"/>
</dbReference>
<reference evidence="10" key="1">
    <citation type="submission" date="2020-03" db="EMBL/GenBank/DDBJ databases">
        <title>Draft sequencing of Paenibacilllus sp. S3N08.</title>
        <authorList>
            <person name="Kim D.-U."/>
        </authorList>
    </citation>
    <scope>NUCLEOTIDE SEQUENCE</scope>
    <source>
        <strain evidence="10">S3N08</strain>
    </source>
</reference>
<dbReference type="Pfam" id="PF08447">
    <property type="entry name" value="PAS_3"/>
    <property type="match status" value="3"/>
</dbReference>
<evidence type="ECO:0000313" key="11">
    <source>
        <dbReference type="Proteomes" id="UP001165962"/>
    </source>
</evidence>
<keyword evidence="4" id="KW-0808">Transferase</keyword>
<evidence type="ECO:0000259" key="6">
    <source>
        <dbReference type="SMART" id="SM00091"/>
    </source>
</evidence>
<evidence type="ECO:0000313" key="10">
    <source>
        <dbReference type="EMBL" id="NHN33017.1"/>
    </source>
</evidence>
<dbReference type="InterPro" id="IPR036890">
    <property type="entry name" value="HATPase_C_sf"/>
</dbReference>
<evidence type="ECO:0000256" key="5">
    <source>
        <dbReference type="ARBA" id="ARBA00023012"/>
    </source>
</evidence>
<dbReference type="CDD" id="cd00130">
    <property type="entry name" value="PAS"/>
    <property type="match status" value="3"/>
</dbReference>
<dbReference type="InterPro" id="IPR036097">
    <property type="entry name" value="HisK_dim/P_sf"/>
</dbReference>
<evidence type="ECO:0000256" key="2">
    <source>
        <dbReference type="ARBA" id="ARBA00012438"/>
    </source>
</evidence>
<dbReference type="SMART" id="SM00388">
    <property type="entry name" value="HisKA"/>
    <property type="match status" value="1"/>
</dbReference>
<evidence type="ECO:0000256" key="4">
    <source>
        <dbReference type="ARBA" id="ARBA00022777"/>
    </source>
</evidence>
<dbReference type="SUPFAM" id="SSF47384">
    <property type="entry name" value="Homodimeric domain of signal transducing histidine kinase"/>
    <property type="match status" value="1"/>
</dbReference>
<evidence type="ECO:0000259" key="7">
    <source>
        <dbReference type="SMART" id="SM00387"/>
    </source>
</evidence>
<dbReference type="Proteomes" id="UP001165962">
    <property type="component" value="Unassembled WGS sequence"/>
</dbReference>
<dbReference type="InterPro" id="IPR000014">
    <property type="entry name" value="PAS"/>
</dbReference>
<proteinExistence type="predicted"/>
<dbReference type="RefSeq" id="WP_166153316.1">
    <property type="nucleotide sequence ID" value="NZ_JAAOIW010000010.1"/>
</dbReference>
<dbReference type="SMART" id="SM00387">
    <property type="entry name" value="HATPase_c"/>
    <property type="match status" value="1"/>
</dbReference>
<keyword evidence="5" id="KW-0902">Two-component regulatory system</keyword>
<keyword evidence="3" id="KW-0597">Phosphoprotein</keyword>
<dbReference type="InterPro" id="IPR003594">
    <property type="entry name" value="HATPase_dom"/>
</dbReference>
<feature type="domain" description="PAS" evidence="6">
    <location>
        <begin position="379"/>
        <end position="445"/>
    </location>
</feature>
<dbReference type="InterPro" id="IPR003661">
    <property type="entry name" value="HisK_dim/P_dom"/>
</dbReference>
<keyword evidence="11" id="KW-1185">Reference proteome</keyword>
<accession>A0ABX0JA36</accession>
<dbReference type="InterPro" id="IPR001789">
    <property type="entry name" value="Sig_transdc_resp-reg_receiver"/>
</dbReference>
<dbReference type="CDD" id="cd00082">
    <property type="entry name" value="HisKA"/>
    <property type="match status" value="1"/>
</dbReference>
<feature type="domain" description="Signal transduction histidine kinase dimerisation/phosphoacceptor" evidence="8">
    <location>
        <begin position="505"/>
        <end position="571"/>
    </location>
</feature>
<dbReference type="InterPro" id="IPR013655">
    <property type="entry name" value="PAS_fold_3"/>
</dbReference>
<dbReference type="InterPro" id="IPR001610">
    <property type="entry name" value="PAC"/>
</dbReference>
<dbReference type="NCBIfam" id="TIGR00229">
    <property type="entry name" value="sensory_box"/>
    <property type="match status" value="3"/>
</dbReference>
<evidence type="ECO:0000256" key="3">
    <source>
        <dbReference type="ARBA" id="ARBA00022553"/>
    </source>
</evidence>
<dbReference type="InterPro" id="IPR035965">
    <property type="entry name" value="PAS-like_dom_sf"/>
</dbReference>
<dbReference type="EC" id="2.7.13.3" evidence="2"/>
<dbReference type="SUPFAM" id="SSF55785">
    <property type="entry name" value="PYP-like sensor domain (PAS domain)"/>
    <property type="match status" value="4"/>
</dbReference>
<dbReference type="PANTHER" id="PTHR45339:SF1">
    <property type="entry name" value="HYBRID SIGNAL TRANSDUCTION HISTIDINE KINASE J"/>
    <property type="match status" value="1"/>
</dbReference>
<dbReference type="SMART" id="SM00448">
    <property type="entry name" value="REC"/>
    <property type="match status" value="1"/>
</dbReference>
<dbReference type="SUPFAM" id="SSF55874">
    <property type="entry name" value="ATPase domain of HSP90 chaperone/DNA topoisomerase II/histidine kinase"/>
    <property type="match status" value="1"/>
</dbReference>
<evidence type="ECO:0000256" key="1">
    <source>
        <dbReference type="ARBA" id="ARBA00000085"/>
    </source>
</evidence>
<dbReference type="Pfam" id="PF00512">
    <property type="entry name" value="HisKA"/>
    <property type="match status" value="1"/>
</dbReference>
<dbReference type="Pfam" id="PF00072">
    <property type="entry name" value="Response_reg"/>
    <property type="match status" value="1"/>
</dbReference>
<comment type="caution">
    <text evidence="10">The sequence shown here is derived from an EMBL/GenBank/DDBJ whole genome shotgun (WGS) entry which is preliminary data.</text>
</comment>
<dbReference type="CDD" id="cd16922">
    <property type="entry name" value="HATPase_EvgS-ArcB-TorS-like"/>
    <property type="match status" value="1"/>
</dbReference>
<dbReference type="PRINTS" id="PR00344">
    <property type="entry name" value="BCTRLSENSOR"/>
</dbReference>
<sequence>MAKAQVDHHSLFEHAYTFAPVGIALLSLEGAWIKVNPAVSHILGYSKEELLSYTYKEISHPEDVNIDEFKIQQLLEGAAISYETEKRYIQSNGNVIWASLHVSLVRDEIKGTPLYFIIHLIDITDKKATQHKLLEIEKIYKVISDNTGDVISFSNPEGILIYCSPSLFGLLGYRPEEIVGNSTFNFYHPGDLEELKKKSFSDNDNFTCRVMHKNGKYLWFETNFKIIRDNQGNIQKVVGIGRDVTKRKEHEDNLAEAQRIALLGSWELDIDHDHLIFSAEVYRIFNLSTAFIGNSPADFVKLIHNHDQQSLMDSFELAKNGQEINVELRYLQPEHSIKYFHLRGITAKDNNGKPIKINGTIQDVTERKNIELKLQESIERYTSLKKYNHDAIFSLDLEGNIINANVVAEQITGFPVDEMAGSNFLKFIGTGHFKHFKPDLAKEGNSEKMIDKIVNKDGQIIEVLTTNAPIIINGELVGYYIIAKDITDQKKLLIAKEAAEKTNLAKSEFLAMMSHEIRTPMNGVIGMTHLLVDTTELDAQQEEYVDIIRKSGNALLAIINDILDFSKIESGKTDLLEEPLDIRECVAETLDILSSKAAEKRLEMKYSVHANVPRALIGDAARLKQVLMNLIGNAIKFTYTGGVAITVEKDLQTPNLVQLKFIIKDTGIGIPDDKVKQLFQPFYQLEHFMTRKSEGTGLGLAISKKLVEKMGGNIWIEQTDVPGSTFIFTVALREEIPLPASMLSISSKEKKFAVRSLKILVAEDHEINQLVLRKMLEKLGHTVTIVENGHEAVQAVTFEAFDMIFMDVQMPELNGLDASRSLKASFPSGGCPIIIAVTANALKGDREKCLSAGMDDYISKPIKREVITEMITKYFPQ</sequence>
<name>A0ABX0JA36_9BACL</name>
<evidence type="ECO:0000259" key="8">
    <source>
        <dbReference type="SMART" id="SM00388"/>
    </source>
</evidence>
<feature type="domain" description="Histidine kinase/HSP90-like ATPase" evidence="7">
    <location>
        <begin position="618"/>
        <end position="734"/>
    </location>
</feature>
<dbReference type="Gene3D" id="1.10.287.130">
    <property type="match status" value="1"/>
</dbReference>
<dbReference type="Gene3D" id="2.10.70.100">
    <property type="match status" value="1"/>
</dbReference>
<dbReference type="InterPro" id="IPR011006">
    <property type="entry name" value="CheY-like_superfamily"/>
</dbReference>
<dbReference type="Pfam" id="PF13426">
    <property type="entry name" value="PAS_9"/>
    <property type="match status" value="1"/>
</dbReference>
<keyword evidence="4" id="KW-0418">Kinase</keyword>
<dbReference type="Gene3D" id="3.40.50.2300">
    <property type="match status" value="1"/>
</dbReference>
<evidence type="ECO:0000259" key="9">
    <source>
        <dbReference type="SMART" id="SM00448"/>
    </source>
</evidence>
<feature type="domain" description="Response regulatory" evidence="9">
    <location>
        <begin position="757"/>
        <end position="871"/>
    </location>
</feature>
<feature type="domain" description="PAS" evidence="6">
    <location>
        <begin position="10"/>
        <end position="76"/>
    </location>
</feature>
<feature type="domain" description="PAS" evidence="6">
    <location>
        <begin position="138"/>
        <end position="204"/>
    </location>
</feature>
<dbReference type="Pfam" id="PF02518">
    <property type="entry name" value="HATPase_c"/>
    <property type="match status" value="1"/>
</dbReference>
<protein>
    <recommendedName>
        <fullName evidence="2">histidine kinase</fullName>
        <ecNumber evidence="2">2.7.13.3</ecNumber>
    </recommendedName>
</protein>
<dbReference type="EMBL" id="JAAOIW010000010">
    <property type="protein sequence ID" value="NHN33017.1"/>
    <property type="molecule type" value="Genomic_DNA"/>
</dbReference>
<dbReference type="SUPFAM" id="SSF52172">
    <property type="entry name" value="CheY-like"/>
    <property type="match status" value="1"/>
</dbReference>
<comment type="catalytic activity">
    <reaction evidence="1">
        <text>ATP + protein L-histidine = ADP + protein N-phospho-L-histidine.</text>
        <dbReference type="EC" id="2.7.13.3"/>
    </reaction>
</comment>
<dbReference type="SMART" id="SM00091">
    <property type="entry name" value="PAS"/>
    <property type="match status" value="3"/>
</dbReference>
<dbReference type="InterPro" id="IPR004358">
    <property type="entry name" value="Sig_transdc_His_kin-like_C"/>
</dbReference>
<dbReference type="Gene3D" id="3.30.565.10">
    <property type="entry name" value="Histidine kinase-like ATPase, C-terminal domain"/>
    <property type="match status" value="1"/>
</dbReference>
<dbReference type="CDD" id="cd17546">
    <property type="entry name" value="REC_hyHK_CKI1_RcsC-like"/>
    <property type="match status" value="1"/>
</dbReference>
<dbReference type="PANTHER" id="PTHR45339">
    <property type="entry name" value="HYBRID SIGNAL TRANSDUCTION HISTIDINE KINASE J"/>
    <property type="match status" value="1"/>
</dbReference>
<dbReference type="SMART" id="SM00086">
    <property type="entry name" value="PAC"/>
    <property type="match status" value="4"/>
</dbReference>
<gene>
    <name evidence="10" type="ORF">G9U52_24685</name>
</gene>